<keyword evidence="3" id="KW-1185">Reference proteome</keyword>
<accession>A0A4Y7LKE1</accession>
<dbReference type="EMBL" id="CM010725">
    <property type="protein sequence ID" value="RZC84639.1"/>
    <property type="molecule type" value="Genomic_DNA"/>
</dbReference>
<dbReference type="Gramene" id="RZC84639">
    <property type="protein sequence ID" value="RZC84639"/>
    <property type="gene ID" value="C5167_047426"/>
</dbReference>
<protein>
    <submittedName>
        <fullName evidence="2">Uncharacterized protein</fullName>
    </submittedName>
</protein>
<keyword evidence="1" id="KW-0472">Membrane</keyword>
<evidence type="ECO:0000313" key="2">
    <source>
        <dbReference type="EMBL" id="RZC84639.1"/>
    </source>
</evidence>
<proteinExistence type="predicted"/>
<reference evidence="2 3" key="1">
    <citation type="journal article" date="2018" name="Science">
        <title>The opium poppy genome and morphinan production.</title>
        <authorList>
            <person name="Guo L."/>
            <person name="Winzer T."/>
            <person name="Yang X."/>
            <person name="Li Y."/>
            <person name="Ning Z."/>
            <person name="He Z."/>
            <person name="Teodor R."/>
            <person name="Lu Y."/>
            <person name="Bowser T.A."/>
            <person name="Graham I.A."/>
            <person name="Ye K."/>
        </authorList>
    </citation>
    <scope>NUCLEOTIDE SEQUENCE [LARGE SCALE GENOMIC DNA]</scope>
    <source>
        <strain evidence="3">cv. HN1</strain>
        <tissue evidence="2">Leaves</tissue>
    </source>
</reference>
<keyword evidence="1" id="KW-0812">Transmembrane</keyword>
<organism evidence="2 3">
    <name type="scientific">Papaver somniferum</name>
    <name type="common">Opium poppy</name>
    <dbReference type="NCBI Taxonomy" id="3469"/>
    <lineage>
        <taxon>Eukaryota</taxon>
        <taxon>Viridiplantae</taxon>
        <taxon>Streptophyta</taxon>
        <taxon>Embryophyta</taxon>
        <taxon>Tracheophyta</taxon>
        <taxon>Spermatophyta</taxon>
        <taxon>Magnoliopsida</taxon>
        <taxon>Ranunculales</taxon>
        <taxon>Papaveraceae</taxon>
        <taxon>Papaveroideae</taxon>
        <taxon>Papaver</taxon>
    </lineage>
</organism>
<dbReference type="Proteomes" id="UP000316621">
    <property type="component" value="Chromosome 11"/>
</dbReference>
<evidence type="ECO:0000256" key="1">
    <source>
        <dbReference type="SAM" id="Phobius"/>
    </source>
</evidence>
<feature type="transmembrane region" description="Helical" evidence="1">
    <location>
        <begin position="9"/>
        <end position="28"/>
    </location>
</feature>
<gene>
    <name evidence="2" type="ORF">C5167_047426</name>
</gene>
<sequence length="59" mass="7296">MLVTRKCRMIMMMIFFFFFFFKLIMYFYQVIFYGTRRFIAGLVCEIAEEHFLAARNKDV</sequence>
<keyword evidence="1" id="KW-1133">Transmembrane helix</keyword>
<dbReference type="AlphaFoldDB" id="A0A4Y7LKE1"/>
<evidence type="ECO:0000313" key="3">
    <source>
        <dbReference type="Proteomes" id="UP000316621"/>
    </source>
</evidence>
<name>A0A4Y7LKE1_PAPSO</name>